<dbReference type="HOGENOM" id="CLU_021648_0_0_1"/>
<keyword evidence="2" id="KW-1185">Reference proteome</keyword>
<dbReference type="AlphaFoldDB" id="A0A067PXM8"/>
<dbReference type="EMBL" id="KL197715">
    <property type="protein sequence ID" value="KDQ59583.1"/>
    <property type="molecule type" value="Genomic_DNA"/>
</dbReference>
<name>A0A067PXM8_9AGAM</name>
<dbReference type="OrthoDB" id="3332327at2759"/>
<proteinExistence type="predicted"/>
<accession>A0A067PXM8</accession>
<dbReference type="Proteomes" id="UP000027265">
    <property type="component" value="Unassembled WGS sequence"/>
</dbReference>
<organism evidence="1 2">
    <name type="scientific">Jaapia argillacea MUCL 33604</name>
    <dbReference type="NCBI Taxonomy" id="933084"/>
    <lineage>
        <taxon>Eukaryota</taxon>
        <taxon>Fungi</taxon>
        <taxon>Dikarya</taxon>
        <taxon>Basidiomycota</taxon>
        <taxon>Agaricomycotina</taxon>
        <taxon>Agaricomycetes</taxon>
        <taxon>Agaricomycetidae</taxon>
        <taxon>Jaapiales</taxon>
        <taxon>Jaapiaceae</taxon>
        <taxon>Jaapia</taxon>
    </lineage>
</organism>
<reference evidence="2" key="1">
    <citation type="journal article" date="2014" name="Proc. Natl. Acad. Sci. U.S.A.">
        <title>Extensive sampling of basidiomycete genomes demonstrates inadequacy of the white-rot/brown-rot paradigm for wood decay fungi.</title>
        <authorList>
            <person name="Riley R."/>
            <person name="Salamov A.A."/>
            <person name="Brown D.W."/>
            <person name="Nagy L.G."/>
            <person name="Floudas D."/>
            <person name="Held B.W."/>
            <person name="Levasseur A."/>
            <person name="Lombard V."/>
            <person name="Morin E."/>
            <person name="Otillar R."/>
            <person name="Lindquist E.A."/>
            <person name="Sun H."/>
            <person name="LaButti K.M."/>
            <person name="Schmutz J."/>
            <person name="Jabbour D."/>
            <person name="Luo H."/>
            <person name="Baker S.E."/>
            <person name="Pisabarro A.G."/>
            <person name="Walton J.D."/>
            <person name="Blanchette R.A."/>
            <person name="Henrissat B."/>
            <person name="Martin F."/>
            <person name="Cullen D."/>
            <person name="Hibbett D.S."/>
            <person name="Grigoriev I.V."/>
        </authorList>
    </citation>
    <scope>NUCLEOTIDE SEQUENCE [LARGE SCALE GENOMIC DNA]</scope>
    <source>
        <strain evidence="2">MUCL 33604</strain>
    </source>
</reference>
<evidence type="ECO:0000313" key="1">
    <source>
        <dbReference type="EMBL" id="KDQ59583.1"/>
    </source>
</evidence>
<dbReference type="InParanoid" id="A0A067PXM8"/>
<sequence>MPSASGGVYPTPSSTHHANEIPAFVDDSDSLDLNFETDSASDSTVSNQMGPGRIWGNWIYKAGVKLEKLLGQAAERLGMGPNVALDHINRKVDEIPALVDMDGASDSTVSNQMGPGRTMGNWISKAGGKLDKLAGMAAERLGMGPNAILDRIITRVARAQELWRMENHGYLLNHGFLQHRPIRMLLRPPRPLSSLVESVTELHSSFQTEFITAGVRSDCRKLTAFLRDENYLHQYLATYYIISLICALPDIRPVFVANGALKSIRQNCSYLKSLPKRHRERELLLAPSRRALALFSESQVLTEIKKGVQLSADANYNADAAHYRQMIQYSQTSESNVLAAFYLSKKTSNTSMADLIGPSALRCWVQQARCLDPLSRVIFSQLLNHLLWILMERSSFRLGRANAWKSLVIPFCQFLLEDDALEDPIQTSARDILCDRLSFILTESAGKPLFFILDEEIQEDLLGIMGRLSQTRSSTAKLSLAISYFADPFAIVYRDILREWWWQPGRAAFKANLCIVRAISPQRRKQLCRELIACAVRTYGFAADDSAQWTEATIRCFHTILRIATRYITCSDEILRVTAEDLRCCDDEARKGAKNLRKFLTIELKRYWESDIVDEGGHRKWTFRPYYPSVLYAMDWGPCWRTFYTRNVSFRLWLDPRYCSWFDAEYLSSWSSLEKPLVLERCGSGGKWICCRKHKDDHHGDNGSLTPGTVQFLTPSYELAIPEWVAAITKGPLYVLVGRNRTDGSRPIHWEEGGSD</sequence>
<protein>
    <submittedName>
        <fullName evidence="1">Uncharacterized protein</fullName>
    </submittedName>
</protein>
<gene>
    <name evidence="1" type="ORF">JAAARDRAFT_192091</name>
</gene>
<evidence type="ECO:0000313" key="2">
    <source>
        <dbReference type="Proteomes" id="UP000027265"/>
    </source>
</evidence>